<keyword evidence="2 5" id="KW-0812">Transmembrane</keyword>
<keyword evidence="8" id="KW-1185">Reference proteome</keyword>
<dbReference type="GO" id="GO:0016020">
    <property type="term" value="C:membrane"/>
    <property type="evidence" value="ECO:0007669"/>
    <property type="project" value="UniProtKB-SubCell"/>
</dbReference>
<dbReference type="AlphaFoldDB" id="A0A6L7GGV8"/>
<evidence type="ECO:0000256" key="2">
    <source>
        <dbReference type="ARBA" id="ARBA00022692"/>
    </source>
</evidence>
<accession>A0A6L7GGV8</accession>
<feature type="domain" description="O-antigen ligase-related" evidence="6">
    <location>
        <begin position="234"/>
        <end position="385"/>
    </location>
</feature>
<feature type="transmembrane region" description="Helical" evidence="5">
    <location>
        <begin position="69"/>
        <end position="86"/>
    </location>
</feature>
<feature type="transmembrane region" description="Helical" evidence="5">
    <location>
        <begin position="435"/>
        <end position="455"/>
    </location>
</feature>
<feature type="transmembrane region" description="Helical" evidence="5">
    <location>
        <begin position="371"/>
        <end position="392"/>
    </location>
</feature>
<feature type="transmembrane region" description="Helical" evidence="5">
    <location>
        <begin position="126"/>
        <end position="143"/>
    </location>
</feature>
<feature type="transmembrane region" description="Helical" evidence="5">
    <location>
        <begin position="150"/>
        <end position="170"/>
    </location>
</feature>
<dbReference type="EMBL" id="WTYU01000002">
    <property type="protein sequence ID" value="MXP15169.1"/>
    <property type="molecule type" value="Genomic_DNA"/>
</dbReference>
<feature type="transmembrane region" description="Helical" evidence="5">
    <location>
        <begin position="251"/>
        <end position="268"/>
    </location>
</feature>
<reference evidence="7 8" key="1">
    <citation type="submission" date="2019-12" db="EMBL/GenBank/DDBJ databases">
        <title>Genomic-based taxomic classification of the family Erythrobacteraceae.</title>
        <authorList>
            <person name="Xu L."/>
        </authorList>
    </citation>
    <scope>NUCLEOTIDE SEQUENCE [LARGE SCALE GENOMIC DNA]</scope>
    <source>
        <strain evidence="7 8">KCTC 52259</strain>
    </source>
</reference>
<evidence type="ECO:0000259" key="6">
    <source>
        <dbReference type="Pfam" id="PF04932"/>
    </source>
</evidence>
<keyword evidence="3 5" id="KW-1133">Transmembrane helix</keyword>
<feature type="transmembrane region" description="Helical" evidence="5">
    <location>
        <begin position="228"/>
        <end position="245"/>
    </location>
</feature>
<name>A0A6L7GGV8_9SPHN</name>
<evidence type="ECO:0000313" key="7">
    <source>
        <dbReference type="EMBL" id="MXP15169.1"/>
    </source>
</evidence>
<feature type="transmembrane region" description="Helical" evidence="5">
    <location>
        <begin position="280"/>
        <end position="304"/>
    </location>
</feature>
<dbReference type="Proteomes" id="UP000473531">
    <property type="component" value="Unassembled WGS sequence"/>
</dbReference>
<keyword evidence="4 5" id="KW-0472">Membrane</keyword>
<evidence type="ECO:0000313" key="8">
    <source>
        <dbReference type="Proteomes" id="UP000473531"/>
    </source>
</evidence>
<evidence type="ECO:0000256" key="3">
    <source>
        <dbReference type="ARBA" id="ARBA00022989"/>
    </source>
</evidence>
<evidence type="ECO:0000256" key="5">
    <source>
        <dbReference type="SAM" id="Phobius"/>
    </source>
</evidence>
<evidence type="ECO:0000256" key="1">
    <source>
        <dbReference type="ARBA" id="ARBA00004141"/>
    </source>
</evidence>
<dbReference type="Pfam" id="PF04932">
    <property type="entry name" value="Wzy_C"/>
    <property type="match status" value="1"/>
</dbReference>
<evidence type="ECO:0000256" key="4">
    <source>
        <dbReference type="ARBA" id="ARBA00023136"/>
    </source>
</evidence>
<comment type="subcellular location">
    <subcellularLocation>
        <location evidence="1">Membrane</location>
        <topology evidence="1">Multi-pass membrane protein</topology>
    </subcellularLocation>
</comment>
<organism evidence="7 8">
    <name type="scientific">Allopontixanthobacter confluentis</name>
    <dbReference type="NCBI Taxonomy" id="1849021"/>
    <lineage>
        <taxon>Bacteria</taxon>
        <taxon>Pseudomonadati</taxon>
        <taxon>Pseudomonadota</taxon>
        <taxon>Alphaproteobacteria</taxon>
        <taxon>Sphingomonadales</taxon>
        <taxon>Erythrobacteraceae</taxon>
        <taxon>Allopontixanthobacter</taxon>
    </lineage>
</organism>
<dbReference type="InterPro" id="IPR007016">
    <property type="entry name" value="O-antigen_ligase-rel_domated"/>
</dbReference>
<dbReference type="PANTHER" id="PTHR37422">
    <property type="entry name" value="TEICHURONIC ACID BIOSYNTHESIS PROTEIN TUAE"/>
    <property type="match status" value="1"/>
</dbReference>
<comment type="caution">
    <text evidence="7">The sequence shown here is derived from an EMBL/GenBank/DDBJ whole genome shotgun (WGS) entry which is preliminary data.</text>
</comment>
<proteinExistence type="predicted"/>
<feature type="transmembrane region" description="Helical" evidence="5">
    <location>
        <begin position="412"/>
        <end position="429"/>
    </location>
</feature>
<feature type="transmembrane region" description="Helical" evidence="5">
    <location>
        <begin position="198"/>
        <end position="216"/>
    </location>
</feature>
<feature type="transmembrane region" description="Helical" evidence="5">
    <location>
        <begin position="12"/>
        <end position="30"/>
    </location>
</feature>
<gene>
    <name evidence="7" type="ORF">GRI44_10460</name>
</gene>
<dbReference type="PANTHER" id="PTHR37422:SF23">
    <property type="entry name" value="TEICHURONIC ACID BIOSYNTHESIS PROTEIN TUAE"/>
    <property type="match status" value="1"/>
</dbReference>
<dbReference type="InterPro" id="IPR051533">
    <property type="entry name" value="WaaL-like"/>
</dbReference>
<sequence>MSPKLAGNMPLSGRFWLVVCYLTIVFLLGGSARDDIATLVILRPLAIAAIAYALVVITTDNIRQFPVQLGLFLVLILLVTLHLLPLPPSVWQSLPHRELIFQIDVAAGIDPQWRPLSIAPERTWNAFYALLVPLSVMLLVCSLKREERFIMLPVIICLGALSGILGLAQIGGGPQSPLYYYRISNTDSAIGFLANRNHQGVFLATLFPMLAVYASLEDRGGTSRKLRTIASLAMAVILIPLILVTGSRAGLVFGAIGLLSIPFLYRAPRSETVKRRSADNRVSLILIVAAAASALLLVLAGLIFSRAEALERLLGGVDADFRWEIWQPSMQIAMQYFPTGSGIGTFVEAFQRDEPVATLAPTYVNHAHNDWLELLLTGGIPSVILAAIAAWVWLHTSVRVWVSKIDSREISYARMASVILVILAGSSFVDYPLRTPLLGCVLAIVTLWMRPASLFRTTRQSFAKSGNTVSKS</sequence>
<protein>
    <submittedName>
        <fullName evidence="7">O-antigen polymerase</fullName>
    </submittedName>
</protein>
<feature type="transmembrane region" description="Helical" evidence="5">
    <location>
        <begin position="36"/>
        <end position="57"/>
    </location>
</feature>